<evidence type="ECO:0000256" key="5">
    <source>
        <dbReference type="ARBA" id="ARBA00022679"/>
    </source>
</evidence>
<dbReference type="InterPro" id="IPR008271">
    <property type="entry name" value="Ser/Thr_kinase_AS"/>
</dbReference>
<keyword evidence="14" id="KW-1185">Reference proteome</keyword>
<evidence type="ECO:0000256" key="6">
    <source>
        <dbReference type="ARBA" id="ARBA00022741"/>
    </source>
</evidence>
<dbReference type="PROSITE" id="PS00108">
    <property type="entry name" value="PROTEIN_KINASE_ST"/>
    <property type="match status" value="1"/>
</dbReference>
<organism evidence="13 14">
    <name type="scientific">Erythranthe guttata</name>
    <name type="common">Yellow monkey flower</name>
    <name type="synonym">Mimulus guttatus</name>
    <dbReference type="NCBI Taxonomy" id="4155"/>
    <lineage>
        <taxon>Eukaryota</taxon>
        <taxon>Viridiplantae</taxon>
        <taxon>Streptophyta</taxon>
        <taxon>Embryophyta</taxon>
        <taxon>Tracheophyta</taxon>
        <taxon>Spermatophyta</taxon>
        <taxon>Magnoliopsida</taxon>
        <taxon>eudicotyledons</taxon>
        <taxon>Gunneridae</taxon>
        <taxon>Pentapetalae</taxon>
        <taxon>asterids</taxon>
        <taxon>lamiids</taxon>
        <taxon>Lamiales</taxon>
        <taxon>Phrymaceae</taxon>
        <taxon>Erythranthe</taxon>
    </lineage>
</organism>
<keyword evidence="10" id="KW-0449">Lipoprotein</keyword>
<feature type="domain" description="Protein kinase" evidence="12">
    <location>
        <begin position="81"/>
        <end position="361"/>
    </location>
</feature>
<keyword evidence="3" id="KW-1003">Cell membrane</keyword>
<dbReference type="PANTHER" id="PTHR47985">
    <property type="entry name" value="OS07G0668900 PROTEIN"/>
    <property type="match status" value="1"/>
</dbReference>
<reference evidence="13 14" key="1">
    <citation type="journal article" date="2013" name="Proc. Natl. Acad. Sci. U.S.A.">
        <title>Fine-scale variation in meiotic recombination in Mimulus inferred from population shotgun sequencing.</title>
        <authorList>
            <person name="Hellsten U."/>
            <person name="Wright K.M."/>
            <person name="Jenkins J."/>
            <person name="Shu S."/>
            <person name="Yuan Y."/>
            <person name="Wessler S.R."/>
            <person name="Schmutz J."/>
            <person name="Willis J.H."/>
            <person name="Rokhsar D.S."/>
        </authorList>
    </citation>
    <scope>NUCLEOTIDE SEQUENCE [LARGE SCALE GENOMIC DNA]</scope>
    <source>
        <strain evidence="14">cv. DUN x IM62</strain>
    </source>
</reference>
<dbReference type="PROSITE" id="PS50011">
    <property type="entry name" value="PROTEIN_KINASE_DOM"/>
    <property type="match status" value="1"/>
</dbReference>
<feature type="compositionally biased region" description="Basic and acidic residues" evidence="11">
    <location>
        <begin position="10"/>
        <end position="28"/>
    </location>
</feature>
<keyword evidence="7" id="KW-0418">Kinase</keyword>
<keyword evidence="4" id="KW-0723">Serine/threonine-protein kinase</keyword>
<evidence type="ECO:0000256" key="10">
    <source>
        <dbReference type="ARBA" id="ARBA00023288"/>
    </source>
</evidence>
<name>A0A022RHQ9_ERYGU</name>
<keyword evidence="8" id="KW-0067">ATP-binding</keyword>
<evidence type="ECO:0000256" key="2">
    <source>
        <dbReference type="ARBA" id="ARBA00008684"/>
    </source>
</evidence>
<dbReference type="Pfam" id="PF00069">
    <property type="entry name" value="Pkinase"/>
    <property type="match status" value="1"/>
</dbReference>
<evidence type="ECO:0000256" key="8">
    <source>
        <dbReference type="ARBA" id="ARBA00022840"/>
    </source>
</evidence>
<keyword evidence="9" id="KW-0472">Membrane</keyword>
<keyword evidence="5" id="KW-0808">Transferase</keyword>
<dbReference type="GO" id="GO:0005886">
    <property type="term" value="C:plasma membrane"/>
    <property type="evidence" value="ECO:0007669"/>
    <property type="project" value="UniProtKB-SubCell"/>
</dbReference>
<comment type="subcellular location">
    <subcellularLocation>
        <location evidence="1">Cell membrane</location>
        <topology evidence="1">Lipid-anchor</topology>
    </subcellularLocation>
</comment>
<dbReference type="GO" id="GO:0005524">
    <property type="term" value="F:ATP binding"/>
    <property type="evidence" value="ECO:0007669"/>
    <property type="project" value="UniProtKB-KW"/>
</dbReference>
<dbReference type="EMBL" id="KI630443">
    <property type="protein sequence ID" value="EYU39509.1"/>
    <property type="molecule type" value="Genomic_DNA"/>
</dbReference>
<dbReference type="PhylomeDB" id="A0A022RHQ9"/>
<evidence type="ECO:0000259" key="12">
    <source>
        <dbReference type="PROSITE" id="PS50011"/>
    </source>
</evidence>
<dbReference type="SMART" id="SM00220">
    <property type="entry name" value="S_TKc"/>
    <property type="match status" value="1"/>
</dbReference>
<dbReference type="Gene3D" id="1.10.510.10">
    <property type="entry name" value="Transferase(Phosphotransferase) domain 1"/>
    <property type="match status" value="1"/>
</dbReference>
<evidence type="ECO:0000313" key="14">
    <source>
        <dbReference type="Proteomes" id="UP000030748"/>
    </source>
</evidence>
<dbReference type="eggNOG" id="KOG1187">
    <property type="taxonomic scope" value="Eukaryota"/>
</dbReference>
<dbReference type="PANTHER" id="PTHR47985:SF17">
    <property type="entry name" value="SERINE_THREONINE-PROTEIN KINASE CDL1-LIKE"/>
    <property type="match status" value="1"/>
</dbReference>
<dbReference type="GO" id="GO:0010183">
    <property type="term" value="P:pollen tube guidance"/>
    <property type="evidence" value="ECO:0007669"/>
    <property type="project" value="UniProtKB-ARBA"/>
</dbReference>
<evidence type="ECO:0000256" key="3">
    <source>
        <dbReference type="ARBA" id="ARBA00022475"/>
    </source>
</evidence>
<proteinExistence type="inferred from homology"/>
<dbReference type="GO" id="GO:0004672">
    <property type="term" value="F:protein kinase activity"/>
    <property type="evidence" value="ECO:0000318"/>
    <property type="project" value="GO_Central"/>
</dbReference>
<dbReference type="AlphaFoldDB" id="A0A022RHQ9"/>
<dbReference type="Gene3D" id="3.30.200.20">
    <property type="entry name" value="Phosphorylase Kinase, domain 1"/>
    <property type="match status" value="1"/>
</dbReference>
<dbReference type="FunFam" id="3.30.200.20:FF:000266">
    <property type="entry name" value="probable serine/threonine-protein kinase RLCKVII"/>
    <property type="match status" value="1"/>
</dbReference>
<evidence type="ECO:0000256" key="7">
    <source>
        <dbReference type="ARBA" id="ARBA00022777"/>
    </source>
</evidence>
<dbReference type="InterPro" id="IPR000719">
    <property type="entry name" value="Prot_kinase_dom"/>
</dbReference>
<dbReference type="GO" id="GO:0004674">
    <property type="term" value="F:protein serine/threonine kinase activity"/>
    <property type="evidence" value="ECO:0007669"/>
    <property type="project" value="UniProtKB-KW"/>
</dbReference>
<gene>
    <name evidence="13" type="ORF">MIMGU_mgv1a026458mg</name>
</gene>
<evidence type="ECO:0000256" key="9">
    <source>
        <dbReference type="ARBA" id="ARBA00023136"/>
    </source>
</evidence>
<dbReference type="InterPro" id="IPR011009">
    <property type="entry name" value="Kinase-like_dom_sf"/>
</dbReference>
<dbReference type="STRING" id="4155.A0A022RHQ9"/>
<protein>
    <recommendedName>
        <fullName evidence="12">Protein kinase domain-containing protein</fullName>
    </recommendedName>
</protein>
<feature type="region of interest" description="Disordered" evidence="11">
    <location>
        <begin position="1"/>
        <end position="41"/>
    </location>
</feature>
<evidence type="ECO:0000256" key="11">
    <source>
        <dbReference type="SAM" id="MobiDB-lite"/>
    </source>
</evidence>
<evidence type="ECO:0000256" key="4">
    <source>
        <dbReference type="ARBA" id="ARBA00022527"/>
    </source>
</evidence>
<dbReference type="FunFam" id="1.10.510.10:FF:000032">
    <property type="entry name" value="Serine/threonine-protein kinase PBS1"/>
    <property type="match status" value="1"/>
</dbReference>
<accession>A0A022RHQ9</accession>
<keyword evidence="6" id="KW-0547">Nucleotide-binding</keyword>
<evidence type="ECO:0000313" key="13">
    <source>
        <dbReference type="EMBL" id="EYU39509.1"/>
    </source>
</evidence>
<evidence type="ECO:0000256" key="1">
    <source>
        <dbReference type="ARBA" id="ARBA00004193"/>
    </source>
</evidence>
<dbReference type="SUPFAM" id="SSF56112">
    <property type="entry name" value="Protein kinase-like (PK-like)"/>
    <property type="match status" value="1"/>
</dbReference>
<comment type="similarity">
    <text evidence="2">Belongs to the protein kinase superfamily. Ser/Thr protein kinase family.</text>
</comment>
<dbReference type="CDD" id="cd14066">
    <property type="entry name" value="STKc_IRAK"/>
    <property type="match status" value="1"/>
</dbReference>
<dbReference type="GO" id="GO:0090404">
    <property type="term" value="C:pollen tube tip"/>
    <property type="evidence" value="ECO:0007669"/>
    <property type="project" value="UniProtKB-ARBA"/>
</dbReference>
<dbReference type="Proteomes" id="UP000030748">
    <property type="component" value="Unassembled WGS sequence"/>
</dbReference>
<sequence length="396" mass="43451">MSCFPCFSSRKADSKKDDVPIAHAKDIHASPPPPLVNNNKNIPVADAVNNKAEAHSAEKEEGSNTARTFTFRELASATKNFRQECLLSEGGIGRVFKGTLQSSGQIVAVRQLDRGATQGNREFQVEVLVLSLLRHPNLVRMIGYCADGDQRLLVYEYLPSGSLGTYLFDILGDKRPLDWPTRMRIASGIAQGLEYLHEKANPPIIYRDLKSSNILLDEVKNPKLSEYGLAKLMQSGGGGNKTNVSPRVISGYGYCAPEYERHGELTLKSDVYSFGVVLLELITGRKAFDSERPANEQNLVSWAQSYFHDPKRFSDMADPLLKNEFPVTSLNQAVGVASMCLQEEPSVRPLITDLVAALSFLATAPSEAPVPSRLVPMLSVRAEAASEYGDTNNFGQ</sequence>